<dbReference type="EMBL" id="JAERPS020000014">
    <property type="protein sequence ID" value="MBZ9613908.1"/>
    <property type="molecule type" value="Genomic_DNA"/>
</dbReference>
<sequence length="200" mass="22887">MAQLDFYANSSDVLEVIDYMFELSPMKLFEAYSRIDHEIREFKSSKDILASSHIEDNHGGIFVRGWWESVTSNPFVKTVELNPSIGKYRQSLEGVGTFQLLQGRPHDLADNALNLSRFTHWDEKGAFQRSNFSDNDVGEVNWAEFKSLSGKLHRHLRNKMFQAKLFKRPILKGAYSDLENGSKLFGQPGVYTLCSVEIES</sequence>
<gene>
    <name evidence="1" type="ORF">I4W93_020160</name>
</gene>
<dbReference type="RefSeq" id="WP_205313557.1">
    <property type="nucleotide sequence ID" value="NZ_JAERPS020000014.1"/>
</dbReference>
<organism evidence="1 2">
    <name type="scientific">Rheinheimera maricola</name>
    <dbReference type="NCBI Taxonomy" id="2793282"/>
    <lineage>
        <taxon>Bacteria</taxon>
        <taxon>Pseudomonadati</taxon>
        <taxon>Pseudomonadota</taxon>
        <taxon>Gammaproteobacteria</taxon>
        <taxon>Chromatiales</taxon>
        <taxon>Chromatiaceae</taxon>
        <taxon>Rheinheimera</taxon>
    </lineage>
</organism>
<proteinExistence type="predicted"/>
<name>A0ABS7XEA4_9GAMM</name>
<protein>
    <submittedName>
        <fullName evidence="1">Uncharacterized protein</fullName>
    </submittedName>
</protein>
<keyword evidence="2" id="KW-1185">Reference proteome</keyword>
<comment type="caution">
    <text evidence="1">The sequence shown here is derived from an EMBL/GenBank/DDBJ whole genome shotgun (WGS) entry which is preliminary data.</text>
</comment>
<reference evidence="1 2" key="1">
    <citation type="submission" date="2021-08" db="EMBL/GenBank/DDBJ databases">
        <title>Rheinheimera aquimaris sp. nov., isolated from seawater of the East Sea in Korea.</title>
        <authorList>
            <person name="Kim K.H."/>
            <person name="Wenting R."/>
            <person name="Kim K.R."/>
            <person name="Jeon C.O."/>
        </authorList>
    </citation>
    <scope>NUCLEOTIDE SEQUENCE [LARGE SCALE GENOMIC DNA]</scope>
    <source>
        <strain evidence="1 2">MA-13</strain>
    </source>
</reference>
<dbReference type="Proteomes" id="UP000663814">
    <property type="component" value="Unassembled WGS sequence"/>
</dbReference>
<accession>A0ABS7XEA4</accession>
<evidence type="ECO:0000313" key="2">
    <source>
        <dbReference type="Proteomes" id="UP000663814"/>
    </source>
</evidence>
<evidence type="ECO:0000313" key="1">
    <source>
        <dbReference type="EMBL" id="MBZ9613908.1"/>
    </source>
</evidence>